<feature type="transmembrane region" description="Helical" evidence="1">
    <location>
        <begin position="58"/>
        <end position="78"/>
    </location>
</feature>
<gene>
    <name evidence="2" type="ORF">AB0I48_04485</name>
</gene>
<sequence length="262" mass="28596">MPIRPFLFRELLDMPFALIQANITTLGGLGLAGLLVAEIVVVTLTASFSDLTDGSDAATWWSAVLSTAVCAWLLRYFLRGVTTAVGWSALSGVRIGAREAVRRFRIRALPLLVFQLLFTLVGISVIVVCSLLIVTAPIALPWLGRLRGKRFVAVPEILAGAGHADAVRHAKVLATGSEWSLAGLWMTQRALFALVAIPLLGIPLFLTEFTGTHRWPVIVLLTSAVLLLVAFGEIVEASSRMLCYIDLRCRREGLDIRIPRQR</sequence>
<protein>
    <submittedName>
        <fullName evidence="2">Uncharacterized protein</fullName>
    </submittedName>
</protein>
<feature type="transmembrane region" description="Helical" evidence="1">
    <location>
        <begin position="112"/>
        <end position="140"/>
    </location>
</feature>
<name>A0ABV3FN21_9NOCA</name>
<comment type="caution">
    <text evidence="2">The sequence shown here is derived from an EMBL/GenBank/DDBJ whole genome shotgun (WGS) entry which is preliminary data.</text>
</comment>
<organism evidence="2 3">
    <name type="scientific">Nocardia aurea</name>
    <dbReference type="NCBI Taxonomy" id="2144174"/>
    <lineage>
        <taxon>Bacteria</taxon>
        <taxon>Bacillati</taxon>
        <taxon>Actinomycetota</taxon>
        <taxon>Actinomycetes</taxon>
        <taxon>Mycobacteriales</taxon>
        <taxon>Nocardiaceae</taxon>
        <taxon>Nocardia</taxon>
    </lineage>
</organism>
<proteinExistence type="predicted"/>
<evidence type="ECO:0000313" key="2">
    <source>
        <dbReference type="EMBL" id="MEV0706800.1"/>
    </source>
</evidence>
<accession>A0ABV3FN21</accession>
<dbReference type="RefSeq" id="WP_357780230.1">
    <property type="nucleotide sequence ID" value="NZ_JBFAKC010000002.1"/>
</dbReference>
<keyword evidence="1" id="KW-1133">Transmembrane helix</keyword>
<keyword evidence="1" id="KW-0812">Transmembrane</keyword>
<keyword evidence="3" id="KW-1185">Reference proteome</keyword>
<evidence type="ECO:0000256" key="1">
    <source>
        <dbReference type="SAM" id="Phobius"/>
    </source>
</evidence>
<evidence type="ECO:0000313" key="3">
    <source>
        <dbReference type="Proteomes" id="UP001551695"/>
    </source>
</evidence>
<dbReference type="EMBL" id="JBFAKC010000002">
    <property type="protein sequence ID" value="MEV0706800.1"/>
    <property type="molecule type" value="Genomic_DNA"/>
</dbReference>
<feature type="transmembrane region" description="Helical" evidence="1">
    <location>
        <begin position="20"/>
        <end position="46"/>
    </location>
</feature>
<feature type="transmembrane region" description="Helical" evidence="1">
    <location>
        <begin position="190"/>
        <end position="209"/>
    </location>
</feature>
<reference evidence="2 3" key="1">
    <citation type="submission" date="2024-06" db="EMBL/GenBank/DDBJ databases">
        <title>The Natural Products Discovery Center: Release of the First 8490 Sequenced Strains for Exploring Actinobacteria Biosynthetic Diversity.</title>
        <authorList>
            <person name="Kalkreuter E."/>
            <person name="Kautsar S.A."/>
            <person name="Yang D."/>
            <person name="Bader C.D."/>
            <person name="Teijaro C.N."/>
            <person name="Fluegel L."/>
            <person name="Davis C.M."/>
            <person name="Simpson J.R."/>
            <person name="Lauterbach L."/>
            <person name="Steele A.D."/>
            <person name="Gui C."/>
            <person name="Meng S."/>
            <person name="Li G."/>
            <person name="Viehrig K."/>
            <person name="Ye F."/>
            <person name="Su P."/>
            <person name="Kiefer A.F."/>
            <person name="Nichols A."/>
            <person name="Cepeda A.J."/>
            <person name="Yan W."/>
            <person name="Fan B."/>
            <person name="Jiang Y."/>
            <person name="Adhikari A."/>
            <person name="Zheng C.-J."/>
            <person name="Schuster L."/>
            <person name="Cowan T.M."/>
            <person name="Smanski M.J."/>
            <person name="Chevrette M.G."/>
            <person name="De Carvalho L.P.S."/>
            <person name="Shen B."/>
        </authorList>
    </citation>
    <scope>NUCLEOTIDE SEQUENCE [LARGE SCALE GENOMIC DNA]</scope>
    <source>
        <strain evidence="2 3">NPDC050403</strain>
    </source>
</reference>
<feature type="transmembrane region" description="Helical" evidence="1">
    <location>
        <begin position="215"/>
        <end position="235"/>
    </location>
</feature>
<dbReference type="Proteomes" id="UP001551695">
    <property type="component" value="Unassembled WGS sequence"/>
</dbReference>
<keyword evidence="1" id="KW-0472">Membrane</keyword>